<evidence type="ECO:0000256" key="17">
    <source>
        <dbReference type="PIRSR" id="PIRSR000167-2"/>
    </source>
</evidence>
<comment type="similarity">
    <text evidence="3 15">Belongs to the anaerobic coproporphyrinogen-III oxidase family.</text>
</comment>
<evidence type="ECO:0000256" key="12">
    <source>
        <dbReference type="ARBA" id="ARBA00023244"/>
    </source>
</evidence>
<evidence type="ECO:0000256" key="6">
    <source>
        <dbReference type="ARBA" id="ARBA00022490"/>
    </source>
</evidence>
<gene>
    <name evidence="19" type="ORF">RLDS_18045</name>
</gene>
<dbReference type="NCBIfam" id="TIGR00538">
    <property type="entry name" value="hemN"/>
    <property type="match status" value="1"/>
</dbReference>
<dbReference type="InterPro" id="IPR034505">
    <property type="entry name" value="Coproporphyrinogen-III_oxidase"/>
</dbReference>
<dbReference type="Gene3D" id="1.10.10.920">
    <property type="match status" value="1"/>
</dbReference>
<dbReference type="PATRIC" id="fig|1331060.3.peg.3479"/>
<feature type="binding site" evidence="16">
    <location>
        <position position="63"/>
    </location>
    <ligand>
        <name>S-adenosyl-L-methionine</name>
        <dbReference type="ChEBI" id="CHEBI:59789"/>
        <label>1</label>
    </ligand>
</feature>
<organism evidence="19 20">
    <name type="scientific">Sphingobium lactosutens DS20</name>
    <dbReference type="NCBI Taxonomy" id="1331060"/>
    <lineage>
        <taxon>Bacteria</taxon>
        <taxon>Pseudomonadati</taxon>
        <taxon>Pseudomonadota</taxon>
        <taxon>Alphaproteobacteria</taxon>
        <taxon>Sphingomonadales</taxon>
        <taxon>Sphingomonadaceae</taxon>
        <taxon>Sphingobium</taxon>
    </lineage>
</organism>
<dbReference type="GO" id="GO:0005737">
    <property type="term" value="C:cytoplasm"/>
    <property type="evidence" value="ECO:0007669"/>
    <property type="project" value="UniProtKB-SubCell"/>
</dbReference>
<feature type="binding site" evidence="16">
    <location>
        <begin position="75"/>
        <end position="77"/>
    </location>
    <ligand>
        <name>S-adenosyl-L-methionine</name>
        <dbReference type="ChEBI" id="CHEBI:59789"/>
        <label>2</label>
    </ligand>
</feature>
<evidence type="ECO:0000256" key="10">
    <source>
        <dbReference type="ARBA" id="ARBA00023004"/>
    </source>
</evidence>
<keyword evidence="10 15" id="KW-0408">Iron</keyword>
<evidence type="ECO:0000256" key="8">
    <source>
        <dbReference type="ARBA" id="ARBA00022723"/>
    </source>
</evidence>
<feature type="binding site" evidence="16">
    <location>
        <position position="216"/>
    </location>
    <ligand>
        <name>S-adenosyl-L-methionine</name>
        <dbReference type="ChEBI" id="CHEBI:59789"/>
        <label>2</label>
    </ligand>
</feature>
<dbReference type="Proteomes" id="UP000015531">
    <property type="component" value="Unassembled WGS sequence"/>
</dbReference>
<keyword evidence="9 15" id="KW-0560">Oxidoreductase</keyword>
<evidence type="ECO:0000256" key="15">
    <source>
        <dbReference type="PIRNR" id="PIRNR000167"/>
    </source>
</evidence>
<evidence type="ECO:0000256" key="9">
    <source>
        <dbReference type="ARBA" id="ARBA00023002"/>
    </source>
</evidence>
<feature type="domain" description="Radical SAM core" evidence="18">
    <location>
        <begin position="54"/>
        <end position="290"/>
    </location>
</feature>
<dbReference type="AlphaFoldDB" id="T0IMH0"/>
<evidence type="ECO:0000256" key="5">
    <source>
        <dbReference type="ARBA" id="ARBA00022485"/>
    </source>
</evidence>
<dbReference type="GO" id="GO:0004109">
    <property type="term" value="F:coproporphyrinogen oxidase activity"/>
    <property type="evidence" value="ECO:0007669"/>
    <property type="project" value="InterPro"/>
</dbReference>
<dbReference type="SMART" id="SM00729">
    <property type="entry name" value="Elp3"/>
    <property type="match status" value="1"/>
</dbReference>
<evidence type="ECO:0000256" key="13">
    <source>
        <dbReference type="ARBA" id="ARBA00024295"/>
    </source>
</evidence>
<dbReference type="GO" id="GO:0051989">
    <property type="term" value="F:coproporphyrinogen dehydrogenase activity"/>
    <property type="evidence" value="ECO:0007669"/>
    <property type="project" value="UniProtKB-EC"/>
</dbReference>
<dbReference type="InterPro" id="IPR006638">
    <property type="entry name" value="Elp3/MiaA/NifB-like_rSAM"/>
</dbReference>
<dbReference type="PANTHER" id="PTHR13932">
    <property type="entry name" value="COPROPORPHYRINIGEN III OXIDASE"/>
    <property type="match status" value="1"/>
</dbReference>
<feature type="binding site" evidence="16">
    <location>
        <position position="152"/>
    </location>
    <ligand>
        <name>S-adenosyl-L-methionine</name>
        <dbReference type="ChEBI" id="CHEBI:59789"/>
        <label>1</label>
    </ligand>
</feature>
<comment type="pathway">
    <text evidence="2 15">Porphyrin-containing compound metabolism; protoporphyrin-IX biosynthesis; protoporphyrinogen-IX from coproporphyrinogen-III (AdoMet route): step 1/1.</text>
</comment>
<feature type="binding site" evidence="17">
    <location>
        <position position="76"/>
    </location>
    <ligand>
        <name>[4Fe-4S] cluster</name>
        <dbReference type="ChEBI" id="CHEBI:49883"/>
        <note>4Fe-4S-S-AdoMet</note>
    </ligand>
</feature>
<comment type="cofactor">
    <cofactor evidence="15 17">
        <name>[4Fe-4S] cluster</name>
        <dbReference type="ChEBI" id="CHEBI:49883"/>
    </cofactor>
    <text evidence="15 17">Binds 1 [4Fe-4S] cluster. The cluster is coordinated with 3 cysteines and an exchangeable S-adenosyl-L-methionine.</text>
</comment>
<feature type="binding site" evidence="17">
    <location>
        <position position="69"/>
    </location>
    <ligand>
        <name>[4Fe-4S] cluster</name>
        <dbReference type="ChEBI" id="CHEBI:49883"/>
        <note>4Fe-4S-S-AdoMet</note>
    </ligand>
</feature>
<dbReference type="GO" id="GO:0046872">
    <property type="term" value="F:metal ion binding"/>
    <property type="evidence" value="ECO:0007669"/>
    <property type="project" value="UniProtKB-KW"/>
</dbReference>
<feature type="binding site" evidence="17">
    <location>
        <position position="73"/>
    </location>
    <ligand>
        <name>[4Fe-4S] cluster</name>
        <dbReference type="ChEBI" id="CHEBI:49883"/>
        <note>4Fe-4S-S-AdoMet</note>
    </ligand>
</feature>
<dbReference type="Pfam" id="PF04055">
    <property type="entry name" value="Radical_SAM"/>
    <property type="match status" value="1"/>
</dbReference>
<evidence type="ECO:0000259" key="18">
    <source>
        <dbReference type="PROSITE" id="PS51918"/>
    </source>
</evidence>
<evidence type="ECO:0000256" key="16">
    <source>
        <dbReference type="PIRSR" id="PIRSR000167-1"/>
    </source>
</evidence>
<evidence type="ECO:0000313" key="20">
    <source>
        <dbReference type="Proteomes" id="UP000015531"/>
    </source>
</evidence>
<keyword evidence="5 15" id="KW-0004">4Fe-4S</keyword>
<evidence type="ECO:0000256" key="1">
    <source>
        <dbReference type="ARBA" id="ARBA00004496"/>
    </source>
</evidence>
<keyword evidence="6 15" id="KW-0963">Cytoplasm</keyword>
<dbReference type="InterPro" id="IPR058240">
    <property type="entry name" value="rSAM_sf"/>
</dbReference>
<accession>T0IMH0</accession>
<evidence type="ECO:0000256" key="3">
    <source>
        <dbReference type="ARBA" id="ARBA00005493"/>
    </source>
</evidence>
<evidence type="ECO:0000256" key="11">
    <source>
        <dbReference type="ARBA" id="ARBA00023014"/>
    </source>
</evidence>
<dbReference type="eggNOG" id="COG0635">
    <property type="taxonomic scope" value="Bacteria"/>
</dbReference>
<dbReference type="InterPro" id="IPR004558">
    <property type="entry name" value="Coprogen_oxidase_HemN"/>
</dbReference>
<dbReference type="GO" id="GO:0051539">
    <property type="term" value="F:4 iron, 4 sulfur cluster binding"/>
    <property type="evidence" value="ECO:0007669"/>
    <property type="project" value="UniProtKB-KW"/>
</dbReference>
<proteinExistence type="inferred from homology"/>
<evidence type="ECO:0000313" key="19">
    <source>
        <dbReference type="EMBL" id="EQB13000.1"/>
    </source>
</evidence>
<reference evidence="19 20" key="1">
    <citation type="journal article" date="2013" name="Genome Announc.">
        <title>Draft Genome Sequence of Sphingobium lactosutens Strain DS20T, Isolated from a Hexachlorocyclohexane Dumpsite.</title>
        <authorList>
            <person name="Kumar R."/>
            <person name="Dwivedi V."/>
            <person name="Negi V."/>
            <person name="Khurana J.P."/>
            <person name="Lal R."/>
        </authorList>
    </citation>
    <scope>NUCLEOTIDE SEQUENCE [LARGE SCALE GENOMIC DNA]</scope>
    <source>
        <strain evidence="19 20">DS20</strain>
    </source>
</reference>
<dbReference type="SFLD" id="SFLDS00029">
    <property type="entry name" value="Radical_SAM"/>
    <property type="match status" value="1"/>
</dbReference>
<comment type="subcellular location">
    <subcellularLocation>
        <location evidence="1 15">Cytoplasm</location>
    </subcellularLocation>
</comment>
<keyword evidence="11 15" id="KW-0411">Iron-sulfur</keyword>
<dbReference type="EMBL" id="ATDP01000099">
    <property type="protein sequence ID" value="EQB13000.1"/>
    <property type="molecule type" value="Genomic_DNA"/>
</dbReference>
<keyword evidence="20" id="KW-1185">Reference proteome</keyword>
<keyword evidence="12 15" id="KW-0627">Porphyrin biosynthesis</keyword>
<evidence type="ECO:0000256" key="7">
    <source>
        <dbReference type="ARBA" id="ARBA00022691"/>
    </source>
</evidence>
<evidence type="ECO:0000256" key="4">
    <source>
        <dbReference type="ARBA" id="ARBA00011245"/>
    </source>
</evidence>
<dbReference type="PIRSF" id="PIRSF000167">
    <property type="entry name" value="HemN"/>
    <property type="match status" value="1"/>
</dbReference>
<evidence type="ECO:0000256" key="14">
    <source>
        <dbReference type="ARBA" id="ARBA00048321"/>
    </source>
</evidence>
<comment type="caution">
    <text evidence="19">The sequence shown here is derived from an EMBL/GenBank/DDBJ whole genome shotgun (WGS) entry which is preliminary data.</text>
</comment>
<dbReference type="PROSITE" id="PS51918">
    <property type="entry name" value="RADICAL_SAM"/>
    <property type="match status" value="1"/>
</dbReference>
<dbReference type="GO" id="GO:0006782">
    <property type="term" value="P:protoporphyrinogen IX biosynthetic process"/>
    <property type="evidence" value="ECO:0007669"/>
    <property type="project" value="UniProtKB-UniPathway"/>
</dbReference>
<comment type="subunit">
    <text evidence="4">Monomer.</text>
</comment>
<dbReference type="EC" id="1.3.98.3" evidence="15"/>
<dbReference type="InterPro" id="IPR007197">
    <property type="entry name" value="rSAM"/>
</dbReference>
<dbReference type="InterPro" id="IPR023404">
    <property type="entry name" value="rSAM_horseshoe"/>
</dbReference>
<sequence length="452" mass="49809">MLLNETGCLAQQDRTMWPYHPDLLATPVPRYTSYPTAAEFGNDVGEQDFASALSRTDGDVSLYVHIPFCETICWYCGCNTGRANRRQRLASYLEALHSEIALVGRMLPKTATVRRLSFGGGSPNAITATDFVRLFLSLTDSFRLEKPVVSIELDPRTLTSAWAQAIAGTRISNASLGVQTFDPRLQEAIGRVQPLQDIERCTSMLREAGVTSLNYDLMYGLPGQSEKDLADSLAKAVELGADRIALFGYAHVPHLIARQRRIDADALPDQAVRFRMASQGHELLTRSGYEAVGFDHFALPHDSLAQATRESRLSRNFQGFTDDDAPVVLGLGASAISSFPDLLIQNEKNAGRYRMMLSQQRLTGNRGIRRNADDRLRSGVIEQLLCQGKASVPADLLLPAHDRLAPFLDRGLVCWEGDTLSIAPSALPYARTIAATFDAYRQPDSRRFSSAV</sequence>
<feature type="binding site" evidence="16">
    <location>
        <position position="191"/>
    </location>
    <ligand>
        <name>S-adenosyl-L-methionine</name>
        <dbReference type="ChEBI" id="CHEBI:59789"/>
        <label>2</label>
    </ligand>
</feature>
<feature type="binding site" evidence="16">
    <location>
        <position position="120"/>
    </location>
    <ligand>
        <name>S-adenosyl-L-methionine</name>
        <dbReference type="ChEBI" id="CHEBI:59789"/>
        <label>1</label>
    </ligand>
</feature>
<dbReference type="PANTHER" id="PTHR13932:SF6">
    <property type="entry name" value="OXYGEN-INDEPENDENT COPROPORPHYRINOGEN III OXIDASE"/>
    <property type="match status" value="1"/>
</dbReference>
<name>T0IMH0_9SPHN</name>
<evidence type="ECO:0000256" key="2">
    <source>
        <dbReference type="ARBA" id="ARBA00004785"/>
    </source>
</evidence>
<feature type="binding site" evidence="16">
    <location>
        <position position="179"/>
    </location>
    <ligand>
        <name>S-adenosyl-L-methionine</name>
        <dbReference type="ChEBI" id="CHEBI:59789"/>
        <label>2</label>
    </ligand>
</feature>
<dbReference type="SFLD" id="SFLDG01065">
    <property type="entry name" value="anaerobic_coproporphyrinogen-I"/>
    <property type="match status" value="1"/>
</dbReference>
<dbReference type="Gene3D" id="3.80.30.20">
    <property type="entry name" value="tm_1862 like domain"/>
    <property type="match status" value="1"/>
</dbReference>
<dbReference type="UniPathway" id="UPA00251">
    <property type="reaction ID" value="UER00323"/>
</dbReference>
<keyword evidence="7 15" id="KW-0949">S-adenosyl-L-methionine</keyword>
<protein>
    <recommendedName>
        <fullName evidence="15">Coproporphyrinogen-III oxidase</fullName>
        <ecNumber evidence="15">1.3.98.3</ecNumber>
    </recommendedName>
</protein>
<dbReference type="SUPFAM" id="SSF102114">
    <property type="entry name" value="Radical SAM enzymes"/>
    <property type="match status" value="1"/>
</dbReference>
<keyword evidence="8 15" id="KW-0479">Metal-binding</keyword>
<feature type="binding site" evidence="16">
    <location>
        <position position="250"/>
    </location>
    <ligand>
        <name>S-adenosyl-L-methionine</name>
        <dbReference type="ChEBI" id="CHEBI:59789"/>
        <label>2</label>
    </ligand>
</feature>
<feature type="binding site" evidence="16">
    <location>
        <position position="336"/>
    </location>
    <ligand>
        <name>S-adenosyl-L-methionine</name>
        <dbReference type="ChEBI" id="CHEBI:59789"/>
        <label>1</label>
    </ligand>
</feature>
<comment type="function">
    <text evidence="13">Involved in the heme biosynthesis. Catalyzes the anaerobic oxidative decarboxylation of propionate groups of rings A and B of coproporphyrinogen III to yield the vinyl groups in protoporphyrinogen IX.</text>
</comment>
<comment type="catalytic activity">
    <reaction evidence="14 15">
        <text>coproporphyrinogen III + 2 S-adenosyl-L-methionine = protoporphyrinogen IX + 2 5'-deoxyadenosine + 2 L-methionine + 2 CO2</text>
        <dbReference type="Rhea" id="RHEA:15425"/>
        <dbReference type="ChEBI" id="CHEBI:16526"/>
        <dbReference type="ChEBI" id="CHEBI:17319"/>
        <dbReference type="ChEBI" id="CHEBI:57307"/>
        <dbReference type="ChEBI" id="CHEBI:57309"/>
        <dbReference type="ChEBI" id="CHEBI:57844"/>
        <dbReference type="ChEBI" id="CHEBI:59789"/>
        <dbReference type="EC" id="1.3.98.3"/>
    </reaction>
</comment>